<name>A0A098TGN2_9CYAN</name>
<organism evidence="2 3">
    <name type="scientific">Neosynechococcus sphagnicola sy1</name>
    <dbReference type="NCBI Taxonomy" id="1497020"/>
    <lineage>
        <taxon>Bacteria</taxon>
        <taxon>Bacillati</taxon>
        <taxon>Cyanobacteriota</taxon>
        <taxon>Cyanophyceae</taxon>
        <taxon>Neosynechococcales</taxon>
        <taxon>Neosynechococcaceae</taxon>
        <taxon>Neosynechococcus</taxon>
    </lineage>
</organism>
<keyword evidence="3" id="KW-1185">Reference proteome</keyword>
<dbReference type="AlphaFoldDB" id="A0A098TGN2"/>
<sequence length="283" mass="31227">MQAWFHQKSGVLATMHRKEQAIAPILKHHLGIEVVVPLGLNTDEFGTFTRDIKRPGDQLNAAQLKAEKALALTGLTLAFASEGSFGPHPSLPLLISDHEIVLMRDRDQGIEVIGQALSTTTNYGHQYVTTLEAALAFAQKIGFSDHGLVAMSDAEQIQSSQIFKGVTRESELVEIVTWLLKKFGQAYLETDMRAMHNPTRMKVIAEATQNLIHNLSQRCPQCGCPGYTAVEHKTGLPCALCGFPTDLKLASTHRCQKCDFSQLMYFPNGQEFADPAQCLYCNP</sequence>
<evidence type="ECO:0000259" key="1">
    <source>
        <dbReference type="Pfam" id="PF20376"/>
    </source>
</evidence>
<dbReference type="STRING" id="1497020.DO97_15885"/>
<protein>
    <recommendedName>
        <fullName evidence="1">DUF6671 domain-containing protein</fullName>
    </recommendedName>
</protein>
<evidence type="ECO:0000313" key="3">
    <source>
        <dbReference type="Proteomes" id="UP000030170"/>
    </source>
</evidence>
<dbReference type="Proteomes" id="UP000030170">
    <property type="component" value="Unassembled WGS sequence"/>
</dbReference>
<comment type="caution">
    <text evidence="2">The sequence shown here is derived from an EMBL/GenBank/DDBJ whole genome shotgun (WGS) entry which is preliminary data.</text>
</comment>
<accession>A0A098TGN2</accession>
<reference evidence="2 3" key="1">
    <citation type="journal article" date="2014" name="Mol. Ecol.">
        <title>Evolution of Synechococcus.</title>
        <authorList>
            <person name="Dvorak P."/>
            <person name="Casamatta D."/>
            <person name="Hasler P."/>
            <person name="Poulickova A."/>
            <person name="Ondrej V."/>
            <person name="Sanges R."/>
        </authorList>
    </citation>
    <scope>NUCLEOTIDE SEQUENCE [LARGE SCALE GENOMIC DNA]</scope>
    <source>
        <strain evidence="2 3">CAUP A 1101</strain>
    </source>
</reference>
<gene>
    <name evidence="2" type="ORF">DO97_15885</name>
</gene>
<dbReference type="Pfam" id="PF20376">
    <property type="entry name" value="DUF6671"/>
    <property type="match status" value="1"/>
</dbReference>
<feature type="domain" description="DUF6671" evidence="1">
    <location>
        <begin position="65"/>
        <end position="283"/>
    </location>
</feature>
<proteinExistence type="predicted"/>
<dbReference type="EMBL" id="JJML01000053">
    <property type="protein sequence ID" value="KGF71755.1"/>
    <property type="molecule type" value="Genomic_DNA"/>
</dbReference>
<evidence type="ECO:0000313" key="2">
    <source>
        <dbReference type="EMBL" id="KGF71755.1"/>
    </source>
</evidence>
<dbReference type="InterPro" id="IPR046612">
    <property type="entry name" value="DUF6671"/>
</dbReference>